<feature type="compositionally biased region" description="Gly residues" evidence="5">
    <location>
        <begin position="1464"/>
        <end position="1475"/>
    </location>
</feature>
<gene>
    <name evidence="6" type="ORF">HXX76_006714</name>
</gene>
<dbReference type="InterPro" id="IPR001611">
    <property type="entry name" value="Leu-rich_rpt"/>
</dbReference>
<dbReference type="InterPro" id="IPR032675">
    <property type="entry name" value="LRR_dom_sf"/>
</dbReference>
<dbReference type="GO" id="GO:0005930">
    <property type="term" value="C:axoneme"/>
    <property type="evidence" value="ECO:0007669"/>
    <property type="project" value="UniProtKB-SubCell"/>
</dbReference>
<feature type="region of interest" description="Disordered" evidence="5">
    <location>
        <begin position="1723"/>
        <end position="1772"/>
    </location>
</feature>
<dbReference type="GO" id="GO:0031267">
    <property type="term" value="F:small GTPase binding"/>
    <property type="evidence" value="ECO:0007669"/>
    <property type="project" value="TreeGrafter"/>
</dbReference>
<dbReference type="SUPFAM" id="SSF52047">
    <property type="entry name" value="RNI-like"/>
    <property type="match status" value="3"/>
</dbReference>
<dbReference type="GO" id="GO:0048471">
    <property type="term" value="C:perinuclear region of cytoplasm"/>
    <property type="evidence" value="ECO:0007669"/>
    <property type="project" value="TreeGrafter"/>
</dbReference>
<dbReference type="GO" id="GO:0005634">
    <property type="term" value="C:nucleus"/>
    <property type="evidence" value="ECO:0007669"/>
    <property type="project" value="TreeGrafter"/>
</dbReference>
<dbReference type="PANTHER" id="PTHR24113">
    <property type="entry name" value="RAN GTPASE-ACTIVATING PROTEIN 1"/>
    <property type="match status" value="1"/>
</dbReference>
<dbReference type="GO" id="GO:0006913">
    <property type="term" value="P:nucleocytoplasmic transport"/>
    <property type="evidence" value="ECO:0007669"/>
    <property type="project" value="TreeGrafter"/>
</dbReference>
<evidence type="ECO:0008006" key="8">
    <source>
        <dbReference type="Google" id="ProtNLM"/>
    </source>
</evidence>
<name>A0A835TCN3_CHLIN</name>
<feature type="compositionally biased region" description="Low complexity" evidence="5">
    <location>
        <begin position="473"/>
        <end position="484"/>
    </location>
</feature>
<evidence type="ECO:0000313" key="7">
    <source>
        <dbReference type="Proteomes" id="UP000650467"/>
    </source>
</evidence>
<evidence type="ECO:0000313" key="6">
    <source>
        <dbReference type="EMBL" id="KAG2436410.1"/>
    </source>
</evidence>
<evidence type="ECO:0000256" key="5">
    <source>
        <dbReference type="SAM" id="MobiDB-lite"/>
    </source>
</evidence>
<keyword evidence="4" id="KW-0677">Repeat</keyword>
<feature type="compositionally biased region" description="Gly residues" evidence="5">
    <location>
        <begin position="1726"/>
        <end position="1746"/>
    </location>
</feature>
<dbReference type="SMART" id="SM00368">
    <property type="entry name" value="LRR_RI"/>
    <property type="match status" value="12"/>
</dbReference>
<keyword evidence="2" id="KW-0343">GTPase activation</keyword>
<proteinExistence type="predicted"/>
<feature type="region of interest" description="Disordered" evidence="5">
    <location>
        <begin position="471"/>
        <end position="491"/>
    </location>
</feature>
<evidence type="ECO:0000256" key="4">
    <source>
        <dbReference type="ARBA" id="ARBA00022737"/>
    </source>
</evidence>
<evidence type="ECO:0000256" key="3">
    <source>
        <dbReference type="ARBA" id="ARBA00022614"/>
    </source>
</evidence>
<dbReference type="EMBL" id="JAEHOC010000013">
    <property type="protein sequence ID" value="KAG2436410.1"/>
    <property type="molecule type" value="Genomic_DNA"/>
</dbReference>
<comment type="subcellular location">
    <subcellularLocation>
        <location evidence="1">Cytoplasm</location>
        <location evidence="1">Cytoskeleton</location>
        <location evidence="1">Cilium axoneme</location>
    </subcellularLocation>
</comment>
<dbReference type="Proteomes" id="UP000650467">
    <property type="component" value="Unassembled WGS sequence"/>
</dbReference>
<feature type="region of interest" description="Disordered" evidence="5">
    <location>
        <begin position="23"/>
        <end position="153"/>
    </location>
</feature>
<dbReference type="OrthoDB" id="8436363at2759"/>
<feature type="compositionally biased region" description="Gly residues" evidence="5">
    <location>
        <begin position="47"/>
        <end position="89"/>
    </location>
</feature>
<keyword evidence="3" id="KW-0433">Leucine-rich repeat</keyword>
<organism evidence="6 7">
    <name type="scientific">Chlamydomonas incerta</name>
    <dbReference type="NCBI Taxonomy" id="51695"/>
    <lineage>
        <taxon>Eukaryota</taxon>
        <taxon>Viridiplantae</taxon>
        <taxon>Chlorophyta</taxon>
        <taxon>core chlorophytes</taxon>
        <taxon>Chlorophyceae</taxon>
        <taxon>CS clade</taxon>
        <taxon>Chlamydomonadales</taxon>
        <taxon>Chlamydomonadaceae</taxon>
        <taxon>Chlamydomonas</taxon>
    </lineage>
</organism>
<dbReference type="GO" id="GO:0005829">
    <property type="term" value="C:cytosol"/>
    <property type="evidence" value="ECO:0007669"/>
    <property type="project" value="TreeGrafter"/>
</dbReference>
<reference evidence="6" key="1">
    <citation type="journal article" date="2020" name="bioRxiv">
        <title>Comparative genomics of Chlamydomonas.</title>
        <authorList>
            <person name="Craig R.J."/>
            <person name="Hasan A.R."/>
            <person name="Ness R.W."/>
            <person name="Keightley P.D."/>
        </authorList>
    </citation>
    <scope>NUCLEOTIDE SEQUENCE</scope>
    <source>
        <strain evidence="6">SAG 7.73</strain>
    </source>
</reference>
<dbReference type="GO" id="GO:0005096">
    <property type="term" value="F:GTPase activator activity"/>
    <property type="evidence" value="ECO:0007669"/>
    <property type="project" value="UniProtKB-KW"/>
</dbReference>
<feature type="compositionally biased region" description="Gly residues" evidence="5">
    <location>
        <begin position="1411"/>
        <end position="1420"/>
    </location>
</feature>
<sequence>MADGGSKKSMVHLAAGHRNTLLLDSGPLVVPPPPTPVKVAGPPALPGPGGGGGGSGAANGDGANGGGANGTSSGAGGGGGASGPGGKKGGLVDPLAEQPGGGGGGAAGAAGRGRKGAGGGGGGGMVDPLAEAPGGNSMDMESPGGGGGGGGGGRGIDVEPGKLYISHKWSVNSQEWIQRWIAQFDRSGLSYMQSDMGSDAYIDALEYHIARCEYVVLLITREYAVAMHGHQTRQHKEVKWAMKHRCRIVPVLHKDMVGSNPFYEPPGSHVAKSGSALSESEKHFLAHSCRPLQQYVEKELHDVYYTKLLSRLGRKSKNYDITQVKELLELAGLSRAFELLTLGKQYGGAGVQTVSDLKKLFSDTHHAVEPGGTSTAGLWSFKLQLSAAEEARLRTTMSSWHSLSCMPHWMRHGELSVALALAGALDEQILARFGVLDLSSLGSAGSMGEGGGMTVARFVGEYAGLWARDAPRSTSPAPGASSGSTAGGGGPQPPTGVFLTHLVLQSCAIGSKGAVALLDSLCAGKVQLQVLDLARNGLDHQAIPTLVKFLRTCLTLESLCLAENPVGDLSGTSLLQCLGRYPGRLWDLDLAKSNVGGQTVKALALAIKNCKTLRKVNLAGNGLSGRVLGTLAAALYEGGVQHLDVSDNPVGIDFAIALSAAATSATNAVIAAAAAAAADGTAGDGGLGAGAFAAAGGPPTTTTLTVGPGGVPQLVQISNPAFMSMPGSRMLSRQLSRATDLNGGEPTPVAPGPATLVLADTNMGADGMQMLCAALRQCSGLTGLTLTRNALGQEGVSALGLMLASCGTNTLSSLQSLDLSGNYLPAEGVSTLASSLRRLPQLKVLSLEACGLDAPQVAAVCEAVRVSDRVLDLLGKVLLGIINPQSSVQQVGALPGQGPSEVMLGLQDSLLDMLAARGGRFSVANIDSYGGVEAVCGLPQGTAMRVLPDTPSMLLRWMMQHSPLRGVLLAGLEAISCAKEGDRRGMQRFQQQLQELRGNGCKLRALNLAQNTLPAEAGTAVAVMLSFNSTLQDLQLRGAACDRSTWRSFEMWHKVIKGFQEALPCAPVLSSLDVTAAGITDACAAGFRRMLECSASLRHLRLDRCRLNQAAMQVLAPALTTQPQLLSLSLDNCCDEQQAMAAAVHVLGGNLRLNRMSFRLNFLDGTIGKAMAAAVAKHPNLISLALGGAMRYKIGDDGAVALGRALRGSLRLTHVNMSCVGLADGHGVTALATALGANPRLREVDLSGNSLGAHGAQQLVAALQQRTVRLQRLGLEGNVKVPAHLARAAINLCTPAVSNKSDPNAVGGGLGSGPAPQDWGPFVPIGDSSSVAAAAVASLNPAALMLRSKSSTGLQALLSPRFLNGGASMRLRGLPGGGGGMDGEASGMLTAQASVARPPLTAHSSMRRDGGGGMDSGGGSMMMMMAPGSAPATPRGGLGAAARRPGSTPRGRSGLAASPRRTPRGGGGTPGGGGSLVPSGSVPYESLDEEVGQAMGGGDPDDYVIPEDAAVAPGGGRGGASRGRGGRKAGGAGGGLDDPMGDDDAANMMLLMRQGDGMTSPVQRRRLAAQAAAAAAAANQGYGPGPYSGGGGGSGGRIMDMVPDPAAPLPGLPGAAGGAPGAAAAVARRHAPPQKWASERVERVGSVPAVMMGGTGGGSGNGMAAASPDPRSPRTTGGAAGVVYPHPPSARHSLRNFTGDGMPCSPSQSGQQSYLSPRTSIIAGVTEGGGMSPGAGGAMSGGGGEGMSPRPRSAVTGTSPARGISGNKPRWS</sequence>
<feature type="region of interest" description="Disordered" evidence="5">
    <location>
        <begin position="1657"/>
        <end position="1679"/>
    </location>
</feature>
<dbReference type="InterPro" id="IPR027038">
    <property type="entry name" value="RanGap"/>
</dbReference>
<feature type="compositionally biased region" description="Low complexity" evidence="5">
    <location>
        <begin position="1421"/>
        <end position="1460"/>
    </location>
</feature>
<protein>
    <recommendedName>
        <fullName evidence="8">TIR domain-containing protein</fullName>
    </recommendedName>
</protein>
<feature type="compositionally biased region" description="Gly residues" evidence="5">
    <location>
        <begin position="1513"/>
        <end position="1536"/>
    </location>
</feature>
<feature type="region of interest" description="Disordered" evidence="5">
    <location>
        <begin position="1509"/>
        <end position="1542"/>
    </location>
</feature>
<comment type="caution">
    <text evidence="6">The sequence shown here is derived from an EMBL/GenBank/DDBJ whole genome shotgun (WGS) entry which is preliminary data.</text>
</comment>
<keyword evidence="7" id="KW-1185">Reference proteome</keyword>
<feature type="compositionally biased region" description="Gly residues" evidence="5">
    <location>
        <begin position="99"/>
        <end position="125"/>
    </location>
</feature>
<dbReference type="PANTHER" id="PTHR24113:SF12">
    <property type="entry name" value="RAN GTPASE-ACTIVATING PROTEIN 1"/>
    <property type="match status" value="1"/>
</dbReference>
<feature type="region of interest" description="Disordered" evidence="5">
    <location>
        <begin position="1397"/>
        <end position="1483"/>
    </location>
</feature>
<evidence type="ECO:0000256" key="2">
    <source>
        <dbReference type="ARBA" id="ARBA00022468"/>
    </source>
</evidence>
<accession>A0A835TCN3</accession>
<feature type="compositionally biased region" description="Gly residues" evidence="5">
    <location>
        <begin position="143"/>
        <end position="153"/>
    </location>
</feature>
<dbReference type="Pfam" id="PF13516">
    <property type="entry name" value="LRR_6"/>
    <property type="match status" value="1"/>
</dbReference>
<evidence type="ECO:0000256" key="1">
    <source>
        <dbReference type="ARBA" id="ARBA00004430"/>
    </source>
</evidence>
<dbReference type="Gene3D" id="3.80.10.10">
    <property type="entry name" value="Ribonuclease Inhibitor"/>
    <property type="match status" value="3"/>
</dbReference>